<evidence type="ECO:0000313" key="8">
    <source>
        <dbReference type="EMBL" id="WFP24636.1"/>
    </source>
</evidence>
<dbReference type="GO" id="GO:0005886">
    <property type="term" value="C:plasma membrane"/>
    <property type="evidence" value="ECO:0007669"/>
    <property type="project" value="UniProtKB-SubCell"/>
</dbReference>
<sequence length="421" mass="44878">MSSEDVGSPGGAAAPVTRPRFWWVRWVLLTVVLVILAVEVVLIWPELRGAWLRIGEIEWHWVAACLVAAMLSMDSFAQVQRALLRSAGLRVTQWKSLSVILAANSLSQTMPGGQVLAPAFTYRETRKWGATPVIASWQVVMSGLLAGIGLAVLGFGGALLAGAKTSPFSVVFSVAGFLAVAVVLQYLASHPESLKSTGIRVLGWVNQLRNKPEEHGTEKLFETLEQLRAVQLTKRDTSVAFGWSLFNWVADVGCLMFACWAVDAHPSISGLMVAYAAGKAVGSAIPLLPGGIGVVDAVLVPALTSAGMPAADAITAVLIYRLISYVIVSAIGWVVIGLMFRNRIKRDDTFIDEVERDADALERSADEPSPTTPDGTALPIPPPDGVQPPRPGAPPTDGPDNPHRGDSARTSDTDPPSDPVR</sequence>
<organism evidence="8 9">
    <name type="scientific">Gordonia hongkongensis</name>
    <dbReference type="NCBI Taxonomy" id="1701090"/>
    <lineage>
        <taxon>Bacteria</taxon>
        <taxon>Bacillati</taxon>
        <taxon>Actinomycetota</taxon>
        <taxon>Actinomycetes</taxon>
        <taxon>Mycobacteriales</taxon>
        <taxon>Gordoniaceae</taxon>
        <taxon>Gordonia</taxon>
    </lineage>
</organism>
<feature type="compositionally biased region" description="Basic and acidic residues" evidence="6">
    <location>
        <begin position="400"/>
        <end position="412"/>
    </location>
</feature>
<protein>
    <submittedName>
        <fullName evidence="8">YbhN family protein</fullName>
    </submittedName>
</protein>
<dbReference type="Proteomes" id="UP001213504">
    <property type="component" value="Chromosome"/>
</dbReference>
<dbReference type="AlphaFoldDB" id="A0AAX3T618"/>
<evidence type="ECO:0000256" key="7">
    <source>
        <dbReference type="SAM" id="Phobius"/>
    </source>
</evidence>
<comment type="subcellular location">
    <subcellularLocation>
        <location evidence="1">Cell membrane</location>
        <topology evidence="1">Multi-pass membrane protein</topology>
    </subcellularLocation>
</comment>
<name>A0AAX3T618_9ACTN</name>
<feature type="transmembrane region" description="Helical" evidence="7">
    <location>
        <begin position="26"/>
        <end position="47"/>
    </location>
</feature>
<dbReference type="PANTHER" id="PTHR39087">
    <property type="entry name" value="UPF0104 MEMBRANE PROTEIN MJ1595"/>
    <property type="match status" value="1"/>
</dbReference>
<feature type="transmembrane region" description="Helical" evidence="7">
    <location>
        <begin position="318"/>
        <end position="340"/>
    </location>
</feature>
<accession>A0AAX3T618</accession>
<keyword evidence="4 7" id="KW-1133">Transmembrane helix</keyword>
<dbReference type="InterPro" id="IPR022791">
    <property type="entry name" value="L-PG_synthase/AglD"/>
</dbReference>
<evidence type="ECO:0000313" key="9">
    <source>
        <dbReference type="Proteomes" id="UP001213504"/>
    </source>
</evidence>
<gene>
    <name evidence="8" type="ORF">P9A14_21350</name>
</gene>
<keyword evidence="3 7" id="KW-0812">Transmembrane</keyword>
<evidence type="ECO:0000256" key="6">
    <source>
        <dbReference type="SAM" id="MobiDB-lite"/>
    </source>
</evidence>
<feature type="compositionally biased region" description="Pro residues" evidence="6">
    <location>
        <begin position="379"/>
        <end position="397"/>
    </location>
</feature>
<evidence type="ECO:0000256" key="4">
    <source>
        <dbReference type="ARBA" id="ARBA00022989"/>
    </source>
</evidence>
<keyword evidence="2" id="KW-1003">Cell membrane</keyword>
<dbReference type="PANTHER" id="PTHR39087:SF2">
    <property type="entry name" value="UPF0104 MEMBRANE PROTEIN MJ1595"/>
    <property type="match status" value="1"/>
</dbReference>
<feature type="transmembrane region" description="Helical" evidence="7">
    <location>
        <begin position="240"/>
        <end position="262"/>
    </location>
</feature>
<feature type="transmembrane region" description="Helical" evidence="7">
    <location>
        <begin position="283"/>
        <end position="306"/>
    </location>
</feature>
<keyword evidence="5 7" id="KW-0472">Membrane</keyword>
<evidence type="ECO:0000256" key="3">
    <source>
        <dbReference type="ARBA" id="ARBA00022692"/>
    </source>
</evidence>
<feature type="transmembrane region" description="Helical" evidence="7">
    <location>
        <begin position="168"/>
        <end position="188"/>
    </location>
</feature>
<feature type="transmembrane region" description="Helical" evidence="7">
    <location>
        <begin position="137"/>
        <end position="161"/>
    </location>
</feature>
<evidence type="ECO:0000256" key="1">
    <source>
        <dbReference type="ARBA" id="ARBA00004651"/>
    </source>
</evidence>
<dbReference type="RefSeq" id="WP_165629438.1">
    <property type="nucleotide sequence ID" value="NZ_CBDRND010000007.1"/>
</dbReference>
<evidence type="ECO:0000256" key="5">
    <source>
        <dbReference type="ARBA" id="ARBA00023136"/>
    </source>
</evidence>
<dbReference type="NCBIfam" id="TIGR00374">
    <property type="entry name" value="flippase-like domain"/>
    <property type="match status" value="1"/>
</dbReference>
<evidence type="ECO:0000256" key="2">
    <source>
        <dbReference type="ARBA" id="ARBA00022475"/>
    </source>
</evidence>
<proteinExistence type="predicted"/>
<reference evidence="8" key="1">
    <citation type="submission" date="2023-04" db="EMBL/GenBank/DDBJ databases">
        <title>Complete genome sequence of a phthalic acid esters degrading bacterial strain.</title>
        <authorList>
            <person name="Weng L."/>
            <person name="Jia Y."/>
            <person name="Ren L."/>
        </authorList>
    </citation>
    <scope>NUCLEOTIDE SEQUENCE</scope>
    <source>
        <strain evidence="8">RL-LY01</strain>
    </source>
</reference>
<feature type="transmembrane region" description="Helical" evidence="7">
    <location>
        <begin position="59"/>
        <end position="77"/>
    </location>
</feature>
<dbReference type="Pfam" id="PF03706">
    <property type="entry name" value="LPG_synthase_TM"/>
    <property type="match status" value="1"/>
</dbReference>
<feature type="region of interest" description="Disordered" evidence="6">
    <location>
        <begin position="361"/>
        <end position="421"/>
    </location>
</feature>
<dbReference type="EMBL" id="CP121270">
    <property type="protein sequence ID" value="WFP24636.1"/>
    <property type="molecule type" value="Genomic_DNA"/>
</dbReference>